<comment type="subcellular location">
    <subcellularLocation>
        <location evidence="1">Nucleus</location>
    </subcellularLocation>
</comment>
<keyword evidence="6" id="KW-0539">Nucleus</keyword>
<keyword evidence="2" id="KW-0235">DNA replication</keyword>
<feature type="domain" description="Chromatin assembly factor 1 subunit A dimerization" evidence="9">
    <location>
        <begin position="616"/>
        <end position="687"/>
    </location>
</feature>
<feature type="compositionally biased region" description="Acidic residues" evidence="7">
    <location>
        <begin position="675"/>
        <end position="692"/>
    </location>
</feature>
<evidence type="ECO:0000256" key="6">
    <source>
        <dbReference type="ARBA" id="ARBA00023242"/>
    </source>
</evidence>
<dbReference type="InterPro" id="IPR021644">
    <property type="entry name" value="CAF-1_p150_acidic"/>
</dbReference>
<comment type="caution">
    <text evidence="11">The sequence shown here is derived from an EMBL/GenBank/DDBJ whole genome shotgun (WGS) entry which is preliminary data.</text>
</comment>
<evidence type="ECO:0000256" key="7">
    <source>
        <dbReference type="SAM" id="MobiDB-lite"/>
    </source>
</evidence>
<feature type="compositionally biased region" description="Low complexity" evidence="7">
    <location>
        <begin position="1114"/>
        <end position="1124"/>
    </location>
</feature>
<dbReference type="GO" id="GO:0006281">
    <property type="term" value="P:DNA repair"/>
    <property type="evidence" value="ECO:0007669"/>
    <property type="project" value="UniProtKB-KW"/>
</dbReference>
<keyword evidence="12" id="KW-1185">Reference proteome</keyword>
<feature type="compositionally biased region" description="Low complexity" evidence="7">
    <location>
        <begin position="343"/>
        <end position="360"/>
    </location>
</feature>
<dbReference type="AlphaFoldDB" id="A0ABD3VXP8"/>
<evidence type="ECO:0000256" key="4">
    <source>
        <dbReference type="ARBA" id="ARBA00023186"/>
    </source>
</evidence>
<evidence type="ECO:0000259" key="10">
    <source>
        <dbReference type="Pfam" id="PF15539"/>
    </source>
</evidence>
<feature type="region of interest" description="Disordered" evidence="7">
    <location>
        <begin position="332"/>
        <end position="530"/>
    </location>
</feature>
<evidence type="ECO:0000256" key="2">
    <source>
        <dbReference type="ARBA" id="ARBA00022705"/>
    </source>
</evidence>
<proteinExistence type="predicted"/>
<dbReference type="PANTHER" id="PTHR15272">
    <property type="entry name" value="CHROMATIN ASSEMBLY FACTOR 1 SUBUNIT A CAF-1 SUBUNIT A"/>
    <property type="match status" value="1"/>
</dbReference>
<evidence type="ECO:0008006" key="13">
    <source>
        <dbReference type="Google" id="ProtNLM"/>
    </source>
</evidence>
<evidence type="ECO:0000259" key="8">
    <source>
        <dbReference type="Pfam" id="PF11600"/>
    </source>
</evidence>
<evidence type="ECO:0000256" key="1">
    <source>
        <dbReference type="ARBA" id="ARBA00004123"/>
    </source>
</evidence>
<dbReference type="Pfam" id="PF12253">
    <property type="entry name" value="CAF1A_dimeriz"/>
    <property type="match status" value="1"/>
</dbReference>
<dbReference type="InterPro" id="IPR029105">
    <property type="entry name" value="CAF1-p150_C2"/>
</dbReference>
<feature type="domain" description="Chromatin assembly factor 1 subunit p150 C-terminal" evidence="10">
    <location>
        <begin position="902"/>
        <end position="967"/>
    </location>
</feature>
<dbReference type="GO" id="GO:0005634">
    <property type="term" value="C:nucleus"/>
    <property type="evidence" value="ECO:0007669"/>
    <property type="project" value="UniProtKB-SubCell"/>
</dbReference>
<dbReference type="EMBL" id="JBJQND010000009">
    <property type="protein sequence ID" value="KAL3866367.1"/>
    <property type="molecule type" value="Genomic_DNA"/>
</dbReference>
<feature type="region of interest" description="Disordered" evidence="7">
    <location>
        <begin position="1057"/>
        <end position="1130"/>
    </location>
</feature>
<evidence type="ECO:0000256" key="3">
    <source>
        <dbReference type="ARBA" id="ARBA00022763"/>
    </source>
</evidence>
<accession>A0ABD3VXP8</accession>
<keyword evidence="3" id="KW-0227">DNA damage</keyword>
<organism evidence="11 12">
    <name type="scientific">Sinanodonta woodiana</name>
    <name type="common">Chinese pond mussel</name>
    <name type="synonym">Anodonta woodiana</name>
    <dbReference type="NCBI Taxonomy" id="1069815"/>
    <lineage>
        <taxon>Eukaryota</taxon>
        <taxon>Metazoa</taxon>
        <taxon>Spiralia</taxon>
        <taxon>Lophotrochozoa</taxon>
        <taxon>Mollusca</taxon>
        <taxon>Bivalvia</taxon>
        <taxon>Autobranchia</taxon>
        <taxon>Heteroconchia</taxon>
        <taxon>Palaeoheterodonta</taxon>
        <taxon>Unionida</taxon>
        <taxon>Unionoidea</taxon>
        <taxon>Unionidae</taxon>
        <taxon>Unioninae</taxon>
        <taxon>Sinanodonta</taxon>
    </lineage>
</organism>
<evidence type="ECO:0000256" key="5">
    <source>
        <dbReference type="ARBA" id="ARBA00023204"/>
    </source>
</evidence>
<feature type="compositionally biased region" description="Basic and acidic residues" evidence="7">
    <location>
        <begin position="385"/>
        <end position="508"/>
    </location>
</feature>
<dbReference type="Proteomes" id="UP001634394">
    <property type="component" value="Unassembled WGS sequence"/>
</dbReference>
<feature type="region of interest" description="Disordered" evidence="7">
    <location>
        <begin position="20"/>
        <end position="111"/>
    </location>
</feature>
<evidence type="ECO:0000313" key="12">
    <source>
        <dbReference type="Proteomes" id="UP001634394"/>
    </source>
</evidence>
<feature type="domain" description="Chromatin assembly factor 1 subunit p150 C-terminal" evidence="10">
    <location>
        <begin position="740"/>
        <end position="855"/>
    </location>
</feature>
<gene>
    <name evidence="11" type="ORF">ACJMK2_043672</name>
</gene>
<keyword evidence="4" id="KW-0143">Chaperone</keyword>
<keyword evidence="5" id="KW-0234">DNA repair</keyword>
<dbReference type="Pfam" id="PF11600">
    <property type="entry name" value="CAF1A_acidic"/>
    <property type="match status" value="1"/>
</dbReference>
<reference evidence="11 12" key="1">
    <citation type="submission" date="2024-11" db="EMBL/GenBank/DDBJ databases">
        <title>Chromosome-level genome assembly of the freshwater bivalve Anodonta woodiana.</title>
        <authorList>
            <person name="Chen X."/>
        </authorList>
    </citation>
    <scope>NUCLEOTIDE SEQUENCE [LARGE SCALE GENOMIC DNA]</scope>
    <source>
        <strain evidence="11">MN2024</strain>
        <tissue evidence="11">Gills</tissue>
    </source>
</reference>
<dbReference type="PANTHER" id="PTHR15272:SF0">
    <property type="entry name" value="CHROMATIN ASSEMBLY FACTOR 1 SUBUNIT A"/>
    <property type="match status" value="1"/>
</dbReference>
<evidence type="ECO:0000259" key="9">
    <source>
        <dbReference type="Pfam" id="PF12253"/>
    </source>
</evidence>
<feature type="region of interest" description="Disordered" evidence="7">
    <location>
        <begin position="662"/>
        <end position="711"/>
    </location>
</feature>
<dbReference type="GO" id="GO:0006260">
    <property type="term" value="P:DNA replication"/>
    <property type="evidence" value="ECO:0007669"/>
    <property type="project" value="UniProtKB-KW"/>
</dbReference>
<dbReference type="Pfam" id="PF15539">
    <property type="entry name" value="CAF1-p150_C2"/>
    <property type="match status" value="2"/>
</dbReference>
<evidence type="ECO:0000313" key="11">
    <source>
        <dbReference type="EMBL" id="KAL3866367.1"/>
    </source>
</evidence>
<feature type="domain" description="Chromatin assembly factor 1 p150 subunit acidic region" evidence="8">
    <location>
        <begin position="394"/>
        <end position="541"/>
    </location>
</feature>
<name>A0ABD3VXP8_SINWO</name>
<sequence length="1143" mass="128887">MTNVDCEAVVDMVMKEKELLQSDECPPPKKLKQARLPFKPLPQPPLSPITSPLSGGKKRKLSENEFPGAKIPKVVRSGSVTQDKVSAPEGEQEVSSSSEAENIAAGIQKGSKSNTLDRFVKRTFPEEISSTNSNDCIVIDVNEEENVQVPEPPPNVQPVNTLKLPKAVIGVTLKDVTFEPKKAQAVIGVTLKDAEFEPIKAQAVIGVSPKDVEFEQKKAQAVIGVSLKDVEFEPKKTQAVEEENCSKENVSADENAIKDMNSSNKAQKQVDTNCIIVDPSEDKENNSVSDCLMIEDDESSDSSFIDDPSVCEAALTTPAKTKLMDSFVSLTPASTKKSDLTFPSTSVSSISSDVASTPVSLSSGASCDETSSTKKSKSTLQLSESKQKEKGATRQRVNEQKEKEKEERRLQKEKEREEKIKEKEERKKHKELEKAEKEKQRQEEKEKKEKERLEKLQQKEEERKKKQEALDAKLEEKRKKEEERKQKLEEKKREEDEKARKDQQRKEAFQSFFIKQSTTPPPKLKDAQGPFMPFEVKKDMKLAPETRWSITEEMKKKLDEFLAPDYVHESDDLYLQQLKNGKHLPGKYGKTLPKNDDIEILCHDSEALMKTTYRVKLLQFCDNHRPPYYGTWRKKSKNLTPRNPFKQDEVLFDYDVESDLEWEEEEQGESVSSSEGEDEEEVGEEEDDDEDPFFVPHGYLSEGEGCSDEEVPPEIKKIHQQAVAQAWENQVKKPTQPAIQMVIGCVWKDETACIAAEQLKKLLQFKAVILTSCPILTSLSYKMAPEVAEEKENEKGSTGKGNCQKKAVPEEAIPALIQLVHGNFNGIQKLIKEFRMYWKIKTTEKVSPTGPEESRTTEGKIPLESQEVEMEVEEDTDAAILPQEESKNPKLLEIREHEFSISKRQLEMKIPSVAVREKRKGRKICWYVHEEVLKQYGLENLPVENNWEYVTDVNISKNQNQSTPKTEEANVIVEKRNTPNIMQYAQPMTLSQIQAAGVTSIAKDFPTTEATPSSTVSVIQVQSRDDRNIKDVMQEAKPLPCDQRSIMDFIRKKSTVKKEEKGDSKSNILSESKELEATIKPAKKSKERENDTDQLLAGSVPKAEVPFSIDESSAEGSASGCAVSSEKDSLKPVPNEIEVIVID</sequence>
<dbReference type="InterPro" id="IPR022043">
    <property type="entry name" value="CAF1A_DD"/>
</dbReference>
<protein>
    <recommendedName>
        <fullName evidence="13">Chromatin assembly factor 1 subunit A</fullName>
    </recommendedName>
</protein>